<proteinExistence type="predicted"/>
<dbReference type="InterPro" id="IPR038740">
    <property type="entry name" value="BioF2-like_GNAT_dom"/>
</dbReference>
<feature type="domain" description="BioF2-like acetyltransferase" evidence="1">
    <location>
        <begin position="138"/>
        <end position="285"/>
    </location>
</feature>
<dbReference type="Proteomes" id="UP000528964">
    <property type="component" value="Unassembled WGS sequence"/>
</dbReference>
<dbReference type="SUPFAM" id="SSF55729">
    <property type="entry name" value="Acyl-CoA N-acyltransferases (Nat)"/>
    <property type="match status" value="1"/>
</dbReference>
<accession>A0A7W6D2V8</accession>
<dbReference type="EMBL" id="JACIDR010000001">
    <property type="protein sequence ID" value="MBB3972148.1"/>
    <property type="molecule type" value="Genomic_DNA"/>
</dbReference>
<name>A0A7W6D2V8_9HYPH</name>
<gene>
    <name evidence="2" type="ORF">GGR24_000781</name>
</gene>
<dbReference type="RefSeq" id="WP_246397928.1">
    <property type="nucleotide sequence ID" value="NZ_JACIDR010000001.1"/>
</dbReference>
<evidence type="ECO:0000313" key="3">
    <source>
        <dbReference type="Proteomes" id="UP000528964"/>
    </source>
</evidence>
<evidence type="ECO:0000259" key="1">
    <source>
        <dbReference type="Pfam" id="PF13480"/>
    </source>
</evidence>
<dbReference type="AlphaFoldDB" id="A0A7W6D2V8"/>
<dbReference type="Pfam" id="PF13480">
    <property type="entry name" value="Acetyltransf_6"/>
    <property type="match status" value="1"/>
</dbReference>
<comment type="caution">
    <text evidence="2">The sequence shown here is derived from an EMBL/GenBank/DDBJ whole genome shotgun (WGS) entry which is preliminary data.</text>
</comment>
<sequence>MLLPWIENVAAHEGVRPLIVVARDEAGAAVALLPFGVSRRWGVTVARFLGGSHMNYNVPVIRRDHVELFDRGEVERLFSTTAALAGIDLFELTNQPEGWEGVRNPFMALPRQPSPDPAFSGPLAASLEEHLKLFVSPKSRSNQRRKMRRFEERGRPHIFRAETDEQRRRLLAAFLSQKAQQFAERGIENVFAHPGVPEFLSEACGLAGRPPVIGLYGFDLDDETIAVTGGLADAERYCGMFISITSGEHAKYSPGEMLMNFVVEDSIRRGLRTFDLGVGAATYKKMYCPDLEPLFDSIFGVTLRGRAVAAAAAAKTAAKARIKANPTAYALVEKIRVLRAGRPHPAPDAD</sequence>
<keyword evidence="3" id="KW-1185">Reference proteome</keyword>
<protein>
    <submittedName>
        <fullName evidence="2">CelD/BcsL family acetyltransferase involved in cellulose biosynthesis</fullName>
    </submittedName>
</protein>
<reference evidence="2 3" key="1">
    <citation type="submission" date="2020-08" db="EMBL/GenBank/DDBJ databases">
        <title>Genomic Encyclopedia of Type Strains, Phase IV (KMG-IV): sequencing the most valuable type-strain genomes for metagenomic binning, comparative biology and taxonomic classification.</title>
        <authorList>
            <person name="Goeker M."/>
        </authorList>
    </citation>
    <scope>NUCLEOTIDE SEQUENCE [LARGE SCALE GENOMIC DNA]</scope>
    <source>
        <strain evidence="2 3">DSM 25481</strain>
    </source>
</reference>
<organism evidence="2 3">
    <name type="scientific">Hansschlegelia beijingensis</name>
    <dbReference type="NCBI Taxonomy" id="1133344"/>
    <lineage>
        <taxon>Bacteria</taxon>
        <taxon>Pseudomonadati</taxon>
        <taxon>Pseudomonadota</taxon>
        <taxon>Alphaproteobacteria</taxon>
        <taxon>Hyphomicrobiales</taxon>
        <taxon>Methylopilaceae</taxon>
        <taxon>Hansschlegelia</taxon>
    </lineage>
</organism>
<evidence type="ECO:0000313" key="2">
    <source>
        <dbReference type="EMBL" id="MBB3972148.1"/>
    </source>
</evidence>
<dbReference type="InterPro" id="IPR016181">
    <property type="entry name" value="Acyl_CoA_acyltransferase"/>
</dbReference>
<keyword evidence="2" id="KW-0808">Transferase</keyword>
<dbReference type="GO" id="GO:0016740">
    <property type="term" value="F:transferase activity"/>
    <property type="evidence" value="ECO:0007669"/>
    <property type="project" value="UniProtKB-KW"/>
</dbReference>